<evidence type="ECO:0000256" key="1">
    <source>
        <dbReference type="ARBA" id="ARBA00010928"/>
    </source>
</evidence>
<name>A0A951PP98_9CYAN</name>
<gene>
    <name evidence="5" type="ORF">KME25_25320</name>
</gene>
<dbReference type="PANTHER" id="PTHR43708:SF5">
    <property type="entry name" value="CONSERVED EXPRESSED OXIDOREDUCTASE (EUROFUNG)-RELATED"/>
    <property type="match status" value="1"/>
</dbReference>
<evidence type="ECO:0000313" key="6">
    <source>
        <dbReference type="Proteomes" id="UP000753908"/>
    </source>
</evidence>
<evidence type="ECO:0000313" key="5">
    <source>
        <dbReference type="EMBL" id="MBW4547735.1"/>
    </source>
</evidence>
<comment type="caution">
    <text evidence="5">The sequence shown here is derived from an EMBL/GenBank/DDBJ whole genome shotgun (WGS) entry which is preliminary data.</text>
</comment>
<organism evidence="5 6">
    <name type="scientific">Symplocastrum torsivum CPER-KK1</name>
    <dbReference type="NCBI Taxonomy" id="450513"/>
    <lineage>
        <taxon>Bacteria</taxon>
        <taxon>Bacillati</taxon>
        <taxon>Cyanobacteriota</taxon>
        <taxon>Cyanophyceae</taxon>
        <taxon>Oscillatoriophycideae</taxon>
        <taxon>Oscillatoriales</taxon>
        <taxon>Microcoleaceae</taxon>
        <taxon>Symplocastrum</taxon>
    </lineage>
</organism>
<evidence type="ECO:0000256" key="2">
    <source>
        <dbReference type="ARBA" id="ARBA00023002"/>
    </source>
</evidence>
<dbReference type="SUPFAM" id="SSF51735">
    <property type="entry name" value="NAD(P)-binding Rossmann-fold domains"/>
    <property type="match status" value="1"/>
</dbReference>
<dbReference type="GO" id="GO:0000166">
    <property type="term" value="F:nucleotide binding"/>
    <property type="evidence" value="ECO:0007669"/>
    <property type="project" value="InterPro"/>
</dbReference>
<feature type="domain" description="Gfo/Idh/MocA-like oxidoreductase C-terminal" evidence="4">
    <location>
        <begin position="141"/>
        <end position="348"/>
    </location>
</feature>
<dbReference type="Pfam" id="PF01408">
    <property type="entry name" value="GFO_IDH_MocA"/>
    <property type="match status" value="1"/>
</dbReference>
<dbReference type="EMBL" id="JAHHIF010000047">
    <property type="protein sequence ID" value="MBW4547735.1"/>
    <property type="molecule type" value="Genomic_DNA"/>
</dbReference>
<dbReference type="Gene3D" id="3.40.50.720">
    <property type="entry name" value="NAD(P)-binding Rossmann-like Domain"/>
    <property type="match status" value="1"/>
</dbReference>
<dbReference type="InterPro" id="IPR051317">
    <property type="entry name" value="Gfo/Idh/MocA_oxidoreduct"/>
</dbReference>
<dbReference type="InterPro" id="IPR036291">
    <property type="entry name" value="NAD(P)-bd_dom_sf"/>
</dbReference>
<comment type="similarity">
    <text evidence="1">Belongs to the Gfo/Idh/MocA family.</text>
</comment>
<sequence>MNHQLNVGLIGFGMSGRVFHAPMINAVSKLRLAKVVERQKEESKRTYPWVEVVKDIDDVLNDEAIDVVAIATPNSSHFELTKRALLAGKHTVVDKPFTINSHEAQQLIDLANQTNKLLSVFQNRRWDSSFKTIQQVINLNLVGELVEYEAHFDRFKNQIKQNAWRETSELGSGVLYDLGTHLIDQAQVLFGLPKWITADIRTQRKGGVADDSFELILDYNQLKVTLKSGMLIRETGASFILHGTEGSFIKYGLDPQEDALKRGETPLNTQNWGQEPEEEWGLLNTQLKGLHYRGKIETIAGSYQSFYQNIYDVIANDQELIVKPEEARNTIRIIELAFESNRQKRSIEFSL</sequence>
<dbReference type="PANTHER" id="PTHR43708">
    <property type="entry name" value="CONSERVED EXPRESSED OXIDOREDUCTASE (EUROFUNG)"/>
    <property type="match status" value="1"/>
</dbReference>
<dbReference type="SUPFAM" id="SSF55347">
    <property type="entry name" value="Glyceraldehyde-3-phosphate dehydrogenase-like, C-terminal domain"/>
    <property type="match status" value="1"/>
</dbReference>
<evidence type="ECO:0000259" key="4">
    <source>
        <dbReference type="Pfam" id="PF02894"/>
    </source>
</evidence>
<dbReference type="AlphaFoldDB" id="A0A951PP98"/>
<evidence type="ECO:0000259" key="3">
    <source>
        <dbReference type="Pfam" id="PF01408"/>
    </source>
</evidence>
<protein>
    <submittedName>
        <fullName evidence="5">Oxidoreductase</fullName>
    </submittedName>
</protein>
<dbReference type="NCBIfam" id="NF008607">
    <property type="entry name" value="PRK11579.1"/>
    <property type="match status" value="1"/>
</dbReference>
<dbReference type="InterPro" id="IPR000683">
    <property type="entry name" value="Gfo/Idh/MocA-like_OxRdtase_N"/>
</dbReference>
<proteinExistence type="inferred from homology"/>
<dbReference type="Pfam" id="PF02894">
    <property type="entry name" value="GFO_IDH_MocA_C"/>
    <property type="match status" value="1"/>
</dbReference>
<keyword evidence="2" id="KW-0560">Oxidoreductase</keyword>
<reference evidence="5" key="1">
    <citation type="submission" date="2021-05" db="EMBL/GenBank/DDBJ databases">
        <authorList>
            <person name="Pietrasiak N."/>
            <person name="Ward R."/>
            <person name="Stajich J.E."/>
            <person name="Kurbessoian T."/>
        </authorList>
    </citation>
    <scope>NUCLEOTIDE SEQUENCE</scope>
    <source>
        <strain evidence="5">CPER-KK1</strain>
    </source>
</reference>
<dbReference type="InterPro" id="IPR004104">
    <property type="entry name" value="Gfo/Idh/MocA-like_OxRdtase_C"/>
</dbReference>
<reference evidence="5" key="2">
    <citation type="journal article" date="2022" name="Microbiol. Resour. Announc.">
        <title>Metagenome Sequencing to Explore Phylogenomics of Terrestrial Cyanobacteria.</title>
        <authorList>
            <person name="Ward R.D."/>
            <person name="Stajich J.E."/>
            <person name="Johansen J.R."/>
            <person name="Huntemann M."/>
            <person name="Clum A."/>
            <person name="Foster B."/>
            <person name="Foster B."/>
            <person name="Roux S."/>
            <person name="Palaniappan K."/>
            <person name="Varghese N."/>
            <person name="Mukherjee S."/>
            <person name="Reddy T.B.K."/>
            <person name="Daum C."/>
            <person name="Copeland A."/>
            <person name="Chen I.A."/>
            <person name="Ivanova N.N."/>
            <person name="Kyrpides N.C."/>
            <person name="Shapiro N."/>
            <person name="Eloe-Fadrosh E.A."/>
            <person name="Pietrasiak N."/>
        </authorList>
    </citation>
    <scope>NUCLEOTIDE SEQUENCE</scope>
    <source>
        <strain evidence="5">CPER-KK1</strain>
    </source>
</reference>
<feature type="domain" description="Gfo/Idh/MocA-like oxidoreductase N-terminal" evidence="3">
    <location>
        <begin position="5"/>
        <end position="120"/>
    </location>
</feature>
<accession>A0A951PP98</accession>
<dbReference type="Gene3D" id="3.30.360.10">
    <property type="entry name" value="Dihydrodipicolinate Reductase, domain 2"/>
    <property type="match status" value="1"/>
</dbReference>
<dbReference type="Proteomes" id="UP000753908">
    <property type="component" value="Unassembled WGS sequence"/>
</dbReference>
<dbReference type="GO" id="GO:0016491">
    <property type="term" value="F:oxidoreductase activity"/>
    <property type="evidence" value="ECO:0007669"/>
    <property type="project" value="UniProtKB-KW"/>
</dbReference>